<evidence type="ECO:0000313" key="17">
    <source>
        <dbReference type="Proteomes" id="UP000238949"/>
    </source>
</evidence>
<evidence type="ECO:0000256" key="14">
    <source>
        <dbReference type="ARBA" id="ARBA00034417"/>
    </source>
</evidence>
<evidence type="ECO:0000256" key="3">
    <source>
        <dbReference type="ARBA" id="ARBA00010327"/>
    </source>
</evidence>
<keyword evidence="9 15" id="KW-0418">Kinase</keyword>
<keyword evidence="10 15" id="KW-0067">ATP-binding</keyword>
<evidence type="ECO:0000256" key="8">
    <source>
        <dbReference type="ARBA" id="ARBA00022741"/>
    </source>
</evidence>
<protein>
    <recommendedName>
        <fullName evidence="13 15">3-deoxy-D-manno-octulosonic acid kinase</fullName>
        <shortName evidence="15">Kdo kinase</shortName>
        <ecNumber evidence="4 15">2.7.1.166</ecNumber>
    </recommendedName>
</protein>
<sequence length="240" mass="27436">MQAIQTYTSGRDTLLLCADQCEAFGIPVPPPEWLQQSHWKQSATANSGRGQAVLIDKPAQMVLRDYCRGGLVRHVSERRFIFGGLTTTRPYRELNLLNKMHQAGLPVPRGLAGRVSRYGISYEASILMERIPHSCEVHEHLLAKPLAGQQWQQIGRLIRQLHDNQVYHHDLNIHNILIDRDDKFWLIDFDKCAEKAGDQWKAGNLSRLNRSLNKEQGKYPGYHFTPENWDSLLSGYNQPG</sequence>
<evidence type="ECO:0000256" key="9">
    <source>
        <dbReference type="ARBA" id="ARBA00022777"/>
    </source>
</evidence>
<feature type="active site" evidence="15">
    <location>
        <position position="170"/>
    </location>
</feature>
<keyword evidence="12 15" id="KW-0472">Membrane</keyword>
<dbReference type="HAMAP" id="MF_00521">
    <property type="entry name" value="KDO_kinase"/>
    <property type="match status" value="1"/>
</dbReference>
<evidence type="ECO:0000256" key="12">
    <source>
        <dbReference type="ARBA" id="ARBA00023136"/>
    </source>
</evidence>
<evidence type="ECO:0000256" key="2">
    <source>
        <dbReference type="ARBA" id="ARBA00004713"/>
    </source>
</evidence>
<keyword evidence="11 15" id="KW-0448">Lipopolysaccharide biosynthesis</keyword>
<evidence type="ECO:0000256" key="7">
    <source>
        <dbReference type="ARBA" id="ARBA00022679"/>
    </source>
</evidence>
<evidence type="ECO:0000256" key="6">
    <source>
        <dbReference type="ARBA" id="ARBA00022519"/>
    </source>
</evidence>
<evidence type="ECO:0000256" key="15">
    <source>
        <dbReference type="HAMAP-Rule" id="MF_00521"/>
    </source>
</evidence>
<name>A0A2S9VE97_9ALTE</name>
<dbReference type="GO" id="GO:0016301">
    <property type="term" value="F:kinase activity"/>
    <property type="evidence" value="ECO:0007669"/>
    <property type="project" value="UniProtKB-KW"/>
</dbReference>
<keyword evidence="6 15" id="KW-0997">Cell inner membrane</keyword>
<keyword evidence="8 15" id="KW-0547">Nucleotide-binding</keyword>
<dbReference type="NCBIfam" id="NF002475">
    <property type="entry name" value="PRK01723.1"/>
    <property type="match status" value="1"/>
</dbReference>
<organism evidence="16 17">
    <name type="scientific">Alteromonas alba</name>
    <dbReference type="NCBI Taxonomy" id="2079529"/>
    <lineage>
        <taxon>Bacteria</taxon>
        <taxon>Pseudomonadati</taxon>
        <taxon>Pseudomonadota</taxon>
        <taxon>Gammaproteobacteria</taxon>
        <taxon>Alteromonadales</taxon>
        <taxon>Alteromonadaceae</taxon>
        <taxon>Alteromonas/Salinimonas group</taxon>
        <taxon>Alteromonas</taxon>
    </lineage>
</organism>
<keyword evidence="5 15" id="KW-1003">Cell membrane</keyword>
<dbReference type="UniPathway" id="UPA00958"/>
<dbReference type="GO" id="GO:0009244">
    <property type="term" value="P:lipopolysaccharide core region biosynthetic process"/>
    <property type="evidence" value="ECO:0007669"/>
    <property type="project" value="UniProtKB-UniRule"/>
</dbReference>
<dbReference type="OrthoDB" id="6854449at2"/>
<dbReference type="InterPro" id="IPR022826">
    <property type="entry name" value="KDO_kinase"/>
</dbReference>
<comment type="function">
    <text evidence="15">Catalyzes the ATP-dependent phosphorylation of the 3-deoxy-D-manno-octulosonic acid (Kdo) residue in Kdo-lipid IV(A) at the 4-OH position.</text>
</comment>
<proteinExistence type="inferred from homology"/>
<evidence type="ECO:0000313" key="16">
    <source>
        <dbReference type="EMBL" id="PRO74756.1"/>
    </source>
</evidence>
<dbReference type="RefSeq" id="WP_105933567.1">
    <property type="nucleotide sequence ID" value="NZ_PVNP01000037.1"/>
</dbReference>
<evidence type="ECO:0000256" key="1">
    <source>
        <dbReference type="ARBA" id="ARBA00004515"/>
    </source>
</evidence>
<gene>
    <name evidence="15" type="primary">kdkA</name>
    <name evidence="16" type="ORF">C6Y40_04645</name>
</gene>
<comment type="caution">
    <text evidence="16">The sequence shown here is derived from an EMBL/GenBank/DDBJ whole genome shotgun (WGS) entry which is preliminary data.</text>
</comment>
<keyword evidence="7 15" id="KW-0808">Transferase</keyword>
<dbReference type="SUPFAM" id="SSF56112">
    <property type="entry name" value="Protein kinase-like (PK-like)"/>
    <property type="match status" value="1"/>
</dbReference>
<evidence type="ECO:0000256" key="13">
    <source>
        <dbReference type="ARBA" id="ARBA00029511"/>
    </source>
</evidence>
<dbReference type="InterPro" id="IPR011009">
    <property type="entry name" value="Kinase-like_dom_sf"/>
</dbReference>
<dbReference type="EMBL" id="PVNP01000037">
    <property type="protein sequence ID" value="PRO74756.1"/>
    <property type="molecule type" value="Genomic_DNA"/>
</dbReference>
<dbReference type="Pfam" id="PF06293">
    <property type="entry name" value="Kdo"/>
    <property type="match status" value="1"/>
</dbReference>
<evidence type="ECO:0000256" key="4">
    <source>
        <dbReference type="ARBA" id="ARBA00011988"/>
    </source>
</evidence>
<comment type="pathway">
    <text evidence="2 15">Bacterial outer membrane biogenesis; LPS core biosynthesis.</text>
</comment>
<dbReference type="Proteomes" id="UP000238949">
    <property type="component" value="Unassembled WGS sequence"/>
</dbReference>
<comment type="similarity">
    <text evidence="3 15">Belongs to the protein kinase superfamily. KdkA/RfaP family.</text>
</comment>
<comment type="subcellular location">
    <subcellularLocation>
        <location evidence="1 15">Cell inner membrane</location>
        <topology evidence="1 15">Peripheral membrane protein</topology>
        <orientation evidence="1 15">Cytoplasmic side</orientation>
    </subcellularLocation>
</comment>
<reference evidence="17" key="1">
    <citation type="journal article" date="2020" name="Int. J. Syst. Evol. Microbiol.">
        <title>Alteromonas alba sp. nov., a marine bacterium isolated from the seawater of the West Pacific Ocean.</title>
        <authorList>
            <person name="Sun C."/>
            <person name="Wu Y.-H."/>
            <person name="Xamxidin M."/>
            <person name="Cheng H."/>
            <person name="Xu X.-W."/>
        </authorList>
    </citation>
    <scope>NUCLEOTIDE SEQUENCE [LARGE SCALE GENOMIC DNA]</scope>
    <source>
        <strain evidence="17">190</strain>
    </source>
</reference>
<dbReference type="EC" id="2.7.1.166" evidence="4 15"/>
<evidence type="ECO:0000256" key="10">
    <source>
        <dbReference type="ARBA" id="ARBA00022840"/>
    </source>
</evidence>
<dbReference type="GO" id="GO:0005524">
    <property type="term" value="F:ATP binding"/>
    <property type="evidence" value="ECO:0007669"/>
    <property type="project" value="UniProtKB-UniRule"/>
</dbReference>
<keyword evidence="17" id="KW-1185">Reference proteome</keyword>
<evidence type="ECO:0000256" key="5">
    <source>
        <dbReference type="ARBA" id="ARBA00022475"/>
    </source>
</evidence>
<dbReference type="Gene3D" id="1.10.510.10">
    <property type="entry name" value="Transferase(Phosphotransferase) domain 1"/>
    <property type="match status" value="1"/>
</dbReference>
<evidence type="ECO:0000256" key="11">
    <source>
        <dbReference type="ARBA" id="ARBA00022985"/>
    </source>
</evidence>
<dbReference type="AlphaFoldDB" id="A0A2S9VE97"/>
<dbReference type="GO" id="GO:0016773">
    <property type="term" value="F:phosphotransferase activity, alcohol group as acceptor"/>
    <property type="evidence" value="ECO:0007669"/>
    <property type="project" value="UniProtKB-UniRule"/>
</dbReference>
<dbReference type="GO" id="GO:0005886">
    <property type="term" value="C:plasma membrane"/>
    <property type="evidence" value="ECO:0007669"/>
    <property type="project" value="UniProtKB-SubCell"/>
</dbReference>
<accession>A0A2S9VE97</accession>
<comment type="catalytic activity">
    <reaction evidence="14 15">
        <text>an alpha-Kdo-(2-&gt;6)-lipid IVA + ATP = a 4-O-phospho-alpha-Kdo-(2-&gt;6)-lipid IVA + ADP + H(+)</text>
        <dbReference type="Rhea" id="RHEA:74271"/>
        <dbReference type="ChEBI" id="CHEBI:15378"/>
        <dbReference type="ChEBI" id="CHEBI:30616"/>
        <dbReference type="ChEBI" id="CHEBI:176428"/>
        <dbReference type="ChEBI" id="CHEBI:193140"/>
        <dbReference type="ChEBI" id="CHEBI:456216"/>
        <dbReference type="EC" id="2.7.1.166"/>
    </reaction>
</comment>